<keyword evidence="1" id="KW-0479">Metal-binding</keyword>
<evidence type="ECO:0000256" key="2">
    <source>
        <dbReference type="ARBA" id="ARBA00022771"/>
    </source>
</evidence>
<keyword evidence="3" id="KW-0862">Zinc</keyword>
<dbReference type="Pfam" id="PF01753">
    <property type="entry name" value="zf-MYND"/>
    <property type="match status" value="1"/>
</dbReference>
<keyword evidence="7" id="KW-1185">Reference proteome</keyword>
<evidence type="ECO:0000256" key="1">
    <source>
        <dbReference type="ARBA" id="ARBA00022723"/>
    </source>
</evidence>
<organism evidence="6 7">
    <name type="scientific">Sistotremastrum suecicum HHB10207 ss-3</name>
    <dbReference type="NCBI Taxonomy" id="1314776"/>
    <lineage>
        <taxon>Eukaryota</taxon>
        <taxon>Fungi</taxon>
        <taxon>Dikarya</taxon>
        <taxon>Basidiomycota</taxon>
        <taxon>Agaricomycotina</taxon>
        <taxon>Agaricomycetes</taxon>
        <taxon>Sistotremastrales</taxon>
        <taxon>Sistotremastraceae</taxon>
        <taxon>Sistotremastrum</taxon>
    </lineage>
</organism>
<evidence type="ECO:0000313" key="7">
    <source>
        <dbReference type="Proteomes" id="UP000076798"/>
    </source>
</evidence>
<evidence type="ECO:0000313" key="6">
    <source>
        <dbReference type="EMBL" id="KZT35310.1"/>
    </source>
</evidence>
<sequence length="683" mass="77656">MTKKTLLHELEKATSWDENADIICARNGINLSSRHGFKQLHKNFATAFSRLDQCWNKYQGTYGSKHVMGGIVTVYGRMATDSILRNQLHKSGFLSKVLIAIQDPITRVQGLQTLHTVTHHGGSEIRDDIALKTTPVLVPVLQESLEDDEAAEYCISILSHTFASVFLKDLEIQVPAETLRQLQVSKVIDLTLDRIQRKGLDLDTSELTHGVSLIAAIPLKDQRSFMKNPKALRLMIACLRSPFLGFRCQGMVALYRLHTVDVVDERRDMSPLVMMKAASGNYPRQIKEALTTYGLERCDINIMMYINSTMHDAILQCSRDGDLAKLGKALAQNIMATEYSIPSGNMYLDRVKPRPPFNDWVDGLPYCAKALRAQNDFDTADIIELKYLIMKRNWDVLDRVGKAAIARNPKIPFFYYAMMMKSDKDMIKWAKKGLQCEQIPPYIRWGLHYYAAWRAMDRAFEGLAEVNMDEPGWEEGVAYLRCAYQDLKAYIDGAPPDSKSMLPALNRFILVRIIMDGPALGTDLKEISDILEKQRGAEELHEFFWGTDPPATQVNRTRKHIMDNLAKSTEEWKVFIERTAIMTPGILGAQDDKQDENNQSLEKALDVMQLDGEHIEHKAYGSYMFSGMNDKKIELYRCTRCHNPSAALRKCSRCGNSRYCDAECQKQDWKNHKKVCKSAEISA</sequence>
<dbReference type="InterPro" id="IPR002893">
    <property type="entry name" value="Znf_MYND"/>
</dbReference>
<keyword evidence="2 4" id="KW-0863">Zinc-finger</keyword>
<reference evidence="6 7" key="1">
    <citation type="journal article" date="2016" name="Mol. Biol. Evol.">
        <title>Comparative Genomics of Early-Diverging Mushroom-Forming Fungi Provides Insights into the Origins of Lignocellulose Decay Capabilities.</title>
        <authorList>
            <person name="Nagy L.G."/>
            <person name="Riley R."/>
            <person name="Tritt A."/>
            <person name="Adam C."/>
            <person name="Daum C."/>
            <person name="Floudas D."/>
            <person name="Sun H."/>
            <person name="Yadav J.S."/>
            <person name="Pangilinan J."/>
            <person name="Larsson K.H."/>
            <person name="Matsuura K."/>
            <person name="Barry K."/>
            <person name="Labutti K."/>
            <person name="Kuo R."/>
            <person name="Ohm R.A."/>
            <person name="Bhattacharya S.S."/>
            <person name="Shirouzu T."/>
            <person name="Yoshinaga Y."/>
            <person name="Martin F.M."/>
            <person name="Grigoriev I.V."/>
            <person name="Hibbett D.S."/>
        </authorList>
    </citation>
    <scope>NUCLEOTIDE SEQUENCE [LARGE SCALE GENOMIC DNA]</scope>
    <source>
        <strain evidence="6 7">HHB10207 ss-3</strain>
    </source>
</reference>
<protein>
    <recommendedName>
        <fullName evidence="5">MYND-type domain-containing protein</fullName>
    </recommendedName>
</protein>
<dbReference type="PROSITE" id="PS01360">
    <property type="entry name" value="ZF_MYND_1"/>
    <property type="match status" value="1"/>
</dbReference>
<dbReference type="InterPro" id="IPR016024">
    <property type="entry name" value="ARM-type_fold"/>
</dbReference>
<name>A0A166AGX4_9AGAM</name>
<dbReference type="AlphaFoldDB" id="A0A166AGX4"/>
<dbReference type="PROSITE" id="PS50865">
    <property type="entry name" value="ZF_MYND_2"/>
    <property type="match status" value="1"/>
</dbReference>
<evidence type="ECO:0000256" key="3">
    <source>
        <dbReference type="ARBA" id="ARBA00022833"/>
    </source>
</evidence>
<dbReference type="Gene3D" id="6.10.140.2220">
    <property type="match status" value="1"/>
</dbReference>
<proteinExistence type="predicted"/>
<accession>A0A166AGX4</accession>
<dbReference type="SUPFAM" id="SSF144232">
    <property type="entry name" value="HIT/MYND zinc finger-like"/>
    <property type="match status" value="1"/>
</dbReference>
<dbReference type="EMBL" id="KV428144">
    <property type="protein sequence ID" value="KZT35310.1"/>
    <property type="molecule type" value="Genomic_DNA"/>
</dbReference>
<gene>
    <name evidence="6" type="ORF">SISSUDRAFT_185345</name>
</gene>
<evidence type="ECO:0000256" key="4">
    <source>
        <dbReference type="PROSITE-ProRule" id="PRU00134"/>
    </source>
</evidence>
<dbReference type="OrthoDB" id="341421at2759"/>
<evidence type="ECO:0000259" key="5">
    <source>
        <dbReference type="PROSITE" id="PS50865"/>
    </source>
</evidence>
<dbReference type="Proteomes" id="UP000076798">
    <property type="component" value="Unassembled WGS sequence"/>
</dbReference>
<dbReference type="SUPFAM" id="SSF48371">
    <property type="entry name" value="ARM repeat"/>
    <property type="match status" value="1"/>
</dbReference>
<dbReference type="GO" id="GO:0008270">
    <property type="term" value="F:zinc ion binding"/>
    <property type="evidence" value="ECO:0007669"/>
    <property type="project" value="UniProtKB-KW"/>
</dbReference>
<feature type="domain" description="MYND-type" evidence="5">
    <location>
        <begin position="638"/>
        <end position="676"/>
    </location>
</feature>